<organism evidence="1">
    <name type="scientific">marine metagenome</name>
    <dbReference type="NCBI Taxonomy" id="408172"/>
    <lineage>
        <taxon>unclassified sequences</taxon>
        <taxon>metagenomes</taxon>
        <taxon>ecological metagenomes</taxon>
    </lineage>
</organism>
<evidence type="ECO:0000313" key="1">
    <source>
        <dbReference type="EMBL" id="SVC18346.1"/>
    </source>
</evidence>
<name>A0A382K2X3_9ZZZZ</name>
<gene>
    <name evidence="1" type="ORF">METZ01_LOCUS271200</name>
</gene>
<protein>
    <submittedName>
        <fullName evidence="1">Uncharacterized protein</fullName>
    </submittedName>
</protein>
<sequence length="33" mass="3607">MEYDVKMAGAEVPIQAPSELEISIIVEVVFGIE</sequence>
<accession>A0A382K2X3</accession>
<dbReference type="AlphaFoldDB" id="A0A382K2X3"/>
<dbReference type="EMBL" id="UINC01077840">
    <property type="protein sequence ID" value="SVC18346.1"/>
    <property type="molecule type" value="Genomic_DNA"/>
</dbReference>
<reference evidence="1" key="1">
    <citation type="submission" date="2018-05" db="EMBL/GenBank/DDBJ databases">
        <authorList>
            <person name="Lanie J.A."/>
            <person name="Ng W.-L."/>
            <person name="Kazmierczak K.M."/>
            <person name="Andrzejewski T.M."/>
            <person name="Davidsen T.M."/>
            <person name="Wayne K.J."/>
            <person name="Tettelin H."/>
            <person name="Glass J.I."/>
            <person name="Rusch D."/>
            <person name="Podicherti R."/>
            <person name="Tsui H.-C.T."/>
            <person name="Winkler M.E."/>
        </authorList>
    </citation>
    <scope>NUCLEOTIDE SEQUENCE</scope>
</reference>
<proteinExistence type="predicted"/>